<comment type="caution">
    <text evidence="4">The sequence shown here is derived from an EMBL/GenBank/DDBJ whole genome shotgun (WGS) entry which is preliminary data.</text>
</comment>
<feature type="transmembrane region" description="Helical" evidence="2">
    <location>
        <begin position="732"/>
        <end position="752"/>
    </location>
</feature>
<evidence type="ECO:0000256" key="3">
    <source>
        <dbReference type="SAM" id="SignalP"/>
    </source>
</evidence>
<proteinExistence type="predicted"/>
<reference evidence="4 5" key="1">
    <citation type="submission" date="2018-06" db="EMBL/GenBank/DDBJ databases">
        <title>Genomic Encyclopedia of Type Strains, Phase III (KMG-III): the genomes of soil and plant-associated and newly described type strains.</title>
        <authorList>
            <person name="Whitman W."/>
        </authorList>
    </citation>
    <scope>NUCLEOTIDE SEQUENCE [LARGE SCALE GENOMIC DNA]</scope>
    <source>
        <strain evidence="4 5">CGMCC 4.7090</strain>
    </source>
</reference>
<evidence type="ECO:0000256" key="2">
    <source>
        <dbReference type="SAM" id="Phobius"/>
    </source>
</evidence>
<name>A0A327Z3R4_9ACTN</name>
<gene>
    <name evidence="4" type="ORF">B0I29_119179</name>
</gene>
<dbReference type="InterPro" id="IPR006311">
    <property type="entry name" value="TAT_signal"/>
</dbReference>
<accession>A0A327Z3R4</accession>
<protein>
    <recommendedName>
        <fullName evidence="6">LPXTG-motif cell wall-anchored protein</fullName>
    </recommendedName>
</protein>
<keyword evidence="2" id="KW-0812">Transmembrane</keyword>
<dbReference type="AlphaFoldDB" id="A0A327Z3R4"/>
<feature type="compositionally biased region" description="Low complexity" evidence="1">
    <location>
        <begin position="708"/>
        <end position="717"/>
    </location>
</feature>
<evidence type="ECO:0000313" key="5">
    <source>
        <dbReference type="Proteomes" id="UP000249341"/>
    </source>
</evidence>
<feature type="signal peptide" evidence="3">
    <location>
        <begin position="1"/>
        <end position="35"/>
    </location>
</feature>
<organism evidence="4 5">
    <name type="scientific">Actinoplanes lutulentus</name>
    <dbReference type="NCBI Taxonomy" id="1287878"/>
    <lineage>
        <taxon>Bacteria</taxon>
        <taxon>Bacillati</taxon>
        <taxon>Actinomycetota</taxon>
        <taxon>Actinomycetes</taxon>
        <taxon>Micromonosporales</taxon>
        <taxon>Micromonosporaceae</taxon>
        <taxon>Actinoplanes</taxon>
    </lineage>
</organism>
<feature type="chain" id="PRO_5016263414" description="LPXTG-motif cell wall-anchored protein" evidence="3">
    <location>
        <begin position="36"/>
        <end position="762"/>
    </location>
</feature>
<evidence type="ECO:0000313" key="4">
    <source>
        <dbReference type="EMBL" id="RAK28841.1"/>
    </source>
</evidence>
<keyword evidence="5" id="KW-1185">Reference proteome</keyword>
<dbReference type="PROSITE" id="PS51318">
    <property type="entry name" value="TAT"/>
    <property type="match status" value="1"/>
</dbReference>
<dbReference type="Proteomes" id="UP000249341">
    <property type="component" value="Unassembled WGS sequence"/>
</dbReference>
<dbReference type="OrthoDB" id="4818302at2"/>
<sequence>MSNPRPAMRARLLMRSLAAAVCAAVLAFGAVPVAAAPAPLPFTGQRCDKKFDLSGPPSKPNTIPVGDASRVKADWDTYDYTNQRQAMDNLPAPTAKDIADAGEDPGIWQEGDKRKVYASYNRRQSSTNPYTGTFKDWLNDAYIENAARNSRGAAFGEKVARDFNMVGDHWLCEVQIKDTNGKVIRTYDAVNTKTKEFIEFKSGGAHSGGQIPGDRTVLKDSRFAEYKLRYVFGQEQEKKTTTALRNLGKAVGNTPEGLSRVTAYEHRSTPVARFTPGQYTKFDPLLNPTSSAGQGARGGLNDMLNQSKPTPETMRQQMERIRQGDPTGQRLRGPGGVDFSTLELRFVGAPAKGEGLNYSFSAKKMPDPDENPGYGGEEKAQLISDSFFTWLALTPEKFWVNLNPDEPNRIMDTKFGKTDAGRVLLEADLKMKQDFAQAMNPAKPLGKKFWNATQLTDGLPCLHSIRNWIEPAPAQVREQDGGIYILDAPLKLSSVPQEFTVQPPGDVCKPTEAQIKKNQEVVEELIVPEVERLINNDPAYADLRRVYTSRVAAEWIRLQDAKKATDYRSIINSDNVAKWPIRGEKWDFNETWQRYLKSYKEGDYEFEWEAGGKVYIYTMGGVDFSKAPKKNVTKQVFTAKHQYLPRGTETSVKTMTDDAESDEILLLGGNTDAKPTVPPSSAPGSGSGDDDGSGSGSGDGDGDDDGDATATPTPGGDNNAGGLPITGSSVPVPVLISVAILLIAMGAGLLFWTRRRRRTFVS</sequence>
<keyword evidence="2" id="KW-0472">Membrane</keyword>
<keyword evidence="3" id="KW-0732">Signal</keyword>
<feature type="region of interest" description="Disordered" evidence="1">
    <location>
        <begin position="669"/>
        <end position="725"/>
    </location>
</feature>
<evidence type="ECO:0008006" key="6">
    <source>
        <dbReference type="Google" id="ProtNLM"/>
    </source>
</evidence>
<dbReference type="RefSeq" id="WP_146616974.1">
    <property type="nucleotide sequence ID" value="NZ_JACHWI010000001.1"/>
</dbReference>
<dbReference type="EMBL" id="QLMJ01000019">
    <property type="protein sequence ID" value="RAK28841.1"/>
    <property type="molecule type" value="Genomic_DNA"/>
</dbReference>
<evidence type="ECO:0000256" key="1">
    <source>
        <dbReference type="SAM" id="MobiDB-lite"/>
    </source>
</evidence>
<keyword evidence="2" id="KW-1133">Transmembrane helix</keyword>